<dbReference type="RefSeq" id="WP_254770543.1">
    <property type="nucleotide sequence ID" value="NZ_CP101114.1"/>
</dbReference>
<protein>
    <submittedName>
        <fullName evidence="1">Filamentous hemagglutinin</fullName>
    </submittedName>
</protein>
<dbReference type="Proteomes" id="UP001059475">
    <property type="component" value="Chromosome"/>
</dbReference>
<accession>A0ABY5EXE3</accession>
<evidence type="ECO:0000313" key="2">
    <source>
        <dbReference type="Proteomes" id="UP001059475"/>
    </source>
</evidence>
<gene>
    <name evidence="1" type="ORF">NMK50_01030</name>
</gene>
<reference evidence="1" key="1">
    <citation type="submission" date="2022-07" db="EMBL/GenBank/DDBJ databases">
        <title>First report of Bartonella spp. in marsupials in Brazil, with a description of Bartonella harrusi sp. nov. and new proposal for taxonomic reclassification of species of the genus Bartonella.</title>
        <authorList>
            <person name="Amaral R.B."/>
        </authorList>
    </citation>
    <scope>NUCLEOTIDE SEQUENCE</scope>
    <source>
        <strain evidence="1">117A</strain>
    </source>
</reference>
<evidence type="ECO:0000313" key="1">
    <source>
        <dbReference type="EMBL" id="UTO28643.1"/>
    </source>
</evidence>
<name>A0ABY5EXE3_9HYPH</name>
<proteinExistence type="predicted"/>
<dbReference type="EMBL" id="CP101114">
    <property type="protein sequence ID" value="UTO28643.1"/>
    <property type="molecule type" value="Genomic_DNA"/>
</dbReference>
<organism evidence="1 2">
    <name type="scientific">Bartonella harrusi</name>
    <dbReference type="NCBI Taxonomy" id="2961895"/>
    <lineage>
        <taxon>Bacteria</taxon>
        <taxon>Pseudomonadati</taxon>
        <taxon>Pseudomonadota</taxon>
        <taxon>Alphaproteobacteria</taxon>
        <taxon>Hyphomicrobiales</taxon>
        <taxon>Bartonellaceae</taxon>
        <taxon>Bartonella</taxon>
    </lineage>
</organism>
<sequence length="232" mass="25905">MHPLTDAEKQHLQKGADGRVHISLNGIFTSPEEAAVYAVQHADNKNDPIYFVEFPEANSAISELMVAGYQKFMENNFWGLTNSTQEAKDLIYGYGNKGLELYGHSRAGMTLYNTLNSLKQQGVQDRAENTEINLYGPAANAEATRGLLTYLRGGKQTTIGFDGHRYDFVSRVIGGNGYTYETIPAGSNAWKEWWNMFSNPYNVHTCLGDAGPKCRNTYGLSHRVQVPLRNKK</sequence>
<keyword evidence="2" id="KW-1185">Reference proteome</keyword>